<feature type="transmembrane region" description="Helical" evidence="1">
    <location>
        <begin position="15"/>
        <end position="38"/>
    </location>
</feature>
<accession>A0A432VR55</accession>
<keyword evidence="3" id="KW-1185">Reference proteome</keyword>
<evidence type="ECO:0000256" key="1">
    <source>
        <dbReference type="SAM" id="Phobius"/>
    </source>
</evidence>
<evidence type="ECO:0000313" key="2">
    <source>
        <dbReference type="EMBL" id="RUO18719.1"/>
    </source>
</evidence>
<comment type="caution">
    <text evidence="2">The sequence shown here is derived from an EMBL/GenBank/DDBJ whole genome shotgun (WGS) entry which is preliminary data.</text>
</comment>
<name>A0A432VR55_9GAMM</name>
<dbReference type="Proteomes" id="UP000288212">
    <property type="component" value="Unassembled WGS sequence"/>
</dbReference>
<evidence type="ECO:0000313" key="3">
    <source>
        <dbReference type="Proteomes" id="UP000288212"/>
    </source>
</evidence>
<keyword evidence="1" id="KW-0472">Membrane</keyword>
<feature type="transmembrane region" description="Helical" evidence="1">
    <location>
        <begin position="58"/>
        <end position="79"/>
    </location>
</feature>
<dbReference type="RefSeq" id="WP_126794002.1">
    <property type="nucleotide sequence ID" value="NZ_PIPI01000008.1"/>
</dbReference>
<sequence>MPTNNIEKHLKQTGLFWLITLTGLVAVLAVGVALYYFAYEGHDQNWVLSNEPKDYLDFGVFIGALITPLVAVVSLVIFWKTLRLQMVELVKSAKSLEQTAKANQSIVSQNERLFQLRALHEKLTKDFKRLDELEKYEMLKRGEGGELDLDRYGQYQSKLASEVLEQRDLEYLNQVNKNQKSLDELNGFANLLLMIGTDFLHYLSLGGKVHHFLEEGNKLNNLTYSVSRVFPNVEEILEDATLRSRLHSILVINEHLDQELDKNDGFLTSMVLKYKTDTDDQPRYL</sequence>
<proteinExistence type="predicted"/>
<keyword evidence="1" id="KW-1133">Transmembrane helix</keyword>
<dbReference type="AlphaFoldDB" id="A0A432VR55"/>
<keyword evidence="1" id="KW-0812">Transmembrane</keyword>
<reference evidence="2 3" key="1">
    <citation type="journal article" date="2011" name="Front. Microbiol.">
        <title>Genomic signatures of strain selection and enhancement in Bacillus atrophaeus var. globigii, a historical biowarfare simulant.</title>
        <authorList>
            <person name="Gibbons H.S."/>
            <person name="Broomall S.M."/>
            <person name="McNew L.A."/>
            <person name="Daligault H."/>
            <person name="Chapman C."/>
            <person name="Bruce D."/>
            <person name="Karavis M."/>
            <person name="Krepps M."/>
            <person name="McGregor P.A."/>
            <person name="Hong C."/>
            <person name="Park K.H."/>
            <person name="Akmal A."/>
            <person name="Feldman A."/>
            <person name="Lin J.S."/>
            <person name="Chang W.E."/>
            <person name="Higgs B.W."/>
            <person name="Demirev P."/>
            <person name="Lindquist J."/>
            <person name="Liem A."/>
            <person name="Fochler E."/>
            <person name="Read T.D."/>
            <person name="Tapia R."/>
            <person name="Johnson S."/>
            <person name="Bishop-Lilly K.A."/>
            <person name="Detter C."/>
            <person name="Han C."/>
            <person name="Sozhamannan S."/>
            <person name="Rosenzweig C.N."/>
            <person name="Skowronski E.W."/>
        </authorList>
    </citation>
    <scope>NUCLEOTIDE SEQUENCE [LARGE SCALE GENOMIC DNA]</scope>
    <source>
        <strain evidence="2 3">AK5</strain>
    </source>
</reference>
<gene>
    <name evidence="2" type="ORF">CWE06_10785</name>
</gene>
<organism evidence="2 3">
    <name type="scientific">Aliidiomarina haloalkalitolerans</name>
    <dbReference type="NCBI Taxonomy" id="859059"/>
    <lineage>
        <taxon>Bacteria</taxon>
        <taxon>Pseudomonadati</taxon>
        <taxon>Pseudomonadota</taxon>
        <taxon>Gammaproteobacteria</taxon>
        <taxon>Alteromonadales</taxon>
        <taxon>Idiomarinaceae</taxon>
        <taxon>Aliidiomarina</taxon>
    </lineage>
</organism>
<dbReference type="EMBL" id="PIPI01000008">
    <property type="protein sequence ID" value="RUO18719.1"/>
    <property type="molecule type" value="Genomic_DNA"/>
</dbReference>
<protein>
    <submittedName>
        <fullName evidence="2">Uncharacterized protein</fullName>
    </submittedName>
</protein>